<proteinExistence type="predicted"/>
<reference evidence="1" key="1">
    <citation type="submission" date="2025-08" db="UniProtKB">
        <authorList>
            <consortium name="Ensembl"/>
        </authorList>
    </citation>
    <scope>IDENTIFICATION</scope>
</reference>
<name>A0A3Q4G3P9_NEOBR</name>
<evidence type="ECO:0000313" key="1">
    <source>
        <dbReference type="Ensembl" id="ENSNBRP00000000608.1"/>
    </source>
</evidence>
<sequence length="128" mass="14384">MCVCYLFVYVVEIQFPAVHSQHRHVFSLVLTRSTYCLSTLYRNWLQFCLATQTSLCVRVDSSVCLVEVSGACVWASLQIKAEEEQETSSTKLPSVYFGCPSRRGQTGDRSLSEKTEVTGFGPCDLVRN</sequence>
<dbReference type="Ensembl" id="ENSNBRT00000000650.1">
    <property type="protein sequence ID" value="ENSNBRP00000000608.1"/>
    <property type="gene ID" value="ENSNBRG00000000555.1"/>
</dbReference>
<protein>
    <submittedName>
        <fullName evidence="1">Uncharacterized protein</fullName>
    </submittedName>
</protein>
<evidence type="ECO:0000313" key="2">
    <source>
        <dbReference type="Proteomes" id="UP000261580"/>
    </source>
</evidence>
<organism evidence="1 2">
    <name type="scientific">Neolamprologus brichardi</name>
    <name type="common">Fairy cichlid</name>
    <name type="synonym">Lamprologus brichardi</name>
    <dbReference type="NCBI Taxonomy" id="32507"/>
    <lineage>
        <taxon>Eukaryota</taxon>
        <taxon>Metazoa</taxon>
        <taxon>Chordata</taxon>
        <taxon>Craniata</taxon>
        <taxon>Vertebrata</taxon>
        <taxon>Euteleostomi</taxon>
        <taxon>Actinopterygii</taxon>
        <taxon>Neopterygii</taxon>
        <taxon>Teleostei</taxon>
        <taxon>Neoteleostei</taxon>
        <taxon>Acanthomorphata</taxon>
        <taxon>Ovalentaria</taxon>
        <taxon>Cichlomorphae</taxon>
        <taxon>Cichliformes</taxon>
        <taxon>Cichlidae</taxon>
        <taxon>African cichlids</taxon>
        <taxon>Pseudocrenilabrinae</taxon>
        <taxon>Lamprologini</taxon>
        <taxon>Neolamprologus</taxon>
    </lineage>
</organism>
<dbReference type="Bgee" id="ENSNBRG00000000555">
    <property type="expression patterns" value="Expressed in liver"/>
</dbReference>
<reference evidence="1" key="2">
    <citation type="submission" date="2025-09" db="UniProtKB">
        <authorList>
            <consortium name="Ensembl"/>
        </authorList>
    </citation>
    <scope>IDENTIFICATION</scope>
</reference>
<keyword evidence="2" id="KW-1185">Reference proteome</keyword>
<dbReference type="AlphaFoldDB" id="A0A3Q4G3P9"/>
<dbReference type="Proteomes" id="UP000261580">
    <property type="component" value="Unassembled WGS sequence"/>
</dbReference>
<accession>A0A3Q4G3P9</accession>